<comment type="caution">
    <text evidence="2">The sequence shown here is derived from an EMBL/GenBank/DDBJ whole genome shotgun (WGS) entry which is preliminary data.</text>
</comment>
<dbReference type="Proteomes" id="UP001232148">
    <property type="component" value="Unassembled WGS sequence"/>
</dbReference>
<feature type="compositionally biased region" description="Polar residues" evidence="1">
    <location>
        <begin position="50"/>
        <end position="59"/>
    </location>
</feature>
<protein>
    <submittedName>
        <fullName evidence="2">Uncharacterized protein</fullName>
    </submittedName>
</protein>
<sequence length="91" mass="10372">MKREIEGQCVRVCECEGGRERERNQDQRTDRHRHLGRRSGSTPTPSGTSQSLRDSNHSWPSRDVTEFLHSPSRAAPRQPSSRMTVVRGKTS</sequence>
<evidence type="ECO:0000313" key="2">
    <source>
        <dbReference type="EMBL" id="KAK2028206.1"/>
    </source>
</evidence>
<evidence type="ECO:0000313" key="3">
    <source>
        <dbReference type="Proteomes" id="UP001232148"/>
    </source>
</evidence>
<accession>A0AAD9HHF6</accession>
<name>A0AAD9HHF6_9PEZI</name>
<reference evidence="2" key="1">
    <citation type="submission" date="2021-06" db="EMBL/GenBank/DDBJ databases">
        <title>Comparative genomics, transcriptomics and evolutionary studies reveal genomic signatures of adaptation to plant cell wall in hemibiotrophic fungi.</title>
        <authorList>
            <consortium name="DOE Joint Genome Institute"/>
            <person name="Baroncelli R."/>
            <person name="Diaz J.F."/>
            <person name="Benocci T."/>
            <person name="Peng M."/>
            <person name="Battaglia E."/>
            <person name="Haridas S."/>
            <person name="Andreopoulos W."/>
            <person name="Labutti K."/>
            <person name="Pangilinan J."/>
            <person name="Floch G.L."/>
            <person name="Makela M.R."/>
            <person name="Henrissat B."/>
            <person name="Grigoriev I.V."/>
            <person name="Crouch J.A."/>
            <person name="De Vries R.P."/>
            <person name="Sukno S.A."/>
            <person name="Thon M.R."/>
        </authorList>
    </citation>
    <scope>NUCLEOTIDE SEQUENCE</scope>
    <source>
        <strain evidence="2">MAFF235873</strain>
    </source>
</reference>
<feature type="compositionally biased region" description="Low complexity" evidence="1">
    <location>
        <begin position="38"/>
        <end position="49"/>
    </location>
</feature>
<organism evidence="2 3">
    <name type="scientific">Colletotrichum zoysiae</name>
    <dbReference type="NCBI Taxonomy" id="1216348"/>
    <lineage>
        <taxon>Eukaryota</taxon>
        <taxon>Fungi</taxon>
        <taxon>Dikarya</taxon>
        <taxon>Ascomycota</taxon>
        <taxon>Pezizomycotina</taxon>
        <taxon>Sordariomycetes</taxon>
        <taxon>Hypocreomycetidae</taxon>
        <taxon>Glomerellales</taxon>
        <taxon>Glomerellaceae</taxon>
        <taxon>Colletotrichum</taxon>
        <taxon>Colletotrichum graminicola species complex</taxon>
    </lineage>
</organism>
<dbReference type="AlphaFoldDB" id="A0AAD9HHF6"/>
<dbReference type="EMBL" id="MU842882">
    <property type="protein sequence ID" value="KAK2028206.1"/>
    <property type="molecule type" value="Genomic_DNA"/>
</dbReference>
<feature type="compositionally biased region" description="Low complexity" evidence="1">
    <location>
        <begin position="70"/>
        <end position="82"/>
    </location>
</feature>
<feature type="compositionally biased region" description="Basic and acidic residues" evidence="1">
    <location>
        <begin position="15"/>
        <end position="29"/>
    </location>
</feature>
<keyword evidence="3" id="KW-1185">Reference proteome</keyword>
<gene>
    <name evidence="2" type="ORF">LX32DRAFT_408155</name>
</gene>
<evidence type="ECO:0000256" key="1">
    <source>
        <dbReference type="SAM" id="MobiDB-lite"/>
    </source>
</evidence>
<feature type="region of interest" description="Disordered" evidence="1">
    <location>
        <begin position="15"/>
        <end position="91"/>
    </location>
</feature>
<proteinExistence type="predicted"/>